<proteinExistence type="predicted"/>
<organism evidence="2 3">
    <name type="scientific">Hibiscus sabdariffa</name>
    <name type="common">roselle</name>
    <dbReference type="NCBI Taxonomy" id="183260"/>
    <lineage>
        <taxon>Eukaryota</taxon>
        <taxon>Viridiplantae</taxon>
        <taxon>Streptophyta</taxon>
        <taxon>Embryophyta</taxon>
        <taxon>Tracheophyta</taxon>
        <taxon>Spermatophyta</taxon>
        <taxon>Magnoliopsida</taxon>
        <taxon>eudicotyledons</taxon>
        <taxon>Gunneridae</taxon>
        <taxon>Pentapetalae</taxon>
        <taxon>rosids</taxon>
        <taxon>malvids</taxon>
        <taxon>Malvales</taxon>
        <taxon>Malvaceae</taxon>
        <taxon>Malvoideae</taxon>
        <taxon>Hibiscus</taxon>
    </lineage>
</organism>
<evidence type="ECO:0000313" key="2">
    <source>
        <dbReference type="EMBL" id="KAK8572582.1"/>
    </source>
</evidence>
<comment type="caution">
    <text evidence="2">The sequence shown here is derived from an EMBL/GenBank/DDBJ whole genome shotgun (WGS) entry which is preliminary data.</text>
</comment>
<evidence type="ECO:0000313" key="3">
    <source>
        <dbReference type="Proteomes" id="UP001472677"/>
    </source>
</evidence>
<sequence>MAHLKYHIVGDIEPRVSRTLGGCGDGGFTMATTHNHQPSFISEKHEMKREKIKLTYATRACTMEEVIRSRNMTLKGSNNDDIGPNGPIGINASSGDRSHANLGWCDKLVDEDSYGTPRGQ</sequence>
<dbReference type="EMBL" id="JBBPBM010000008">
    <property type="protein sequence ID" value="KAK8572582.1"/>
    <property type="molecule type" value="Genomic_DNA"/>
</dbReference>
<evidence type="ECO:0000256" key="1">
    <source>
        <dbReference type="SAM" id="MobiDB-lite"/>
    </source>
</evidence>
<name>A0ABR2F6D7_9ROSI</name>
<protein>
    <submittedName>
        <fullName evidence="2">Uncharacterized protein</fullName>
    </submittedName>
</protein>
<accession>A0ABR2F6D7</accession>
<reference evidence="2 3" key="1">
    <citation type="journal article" date="2024" name="G3 (Bethesda)">
        <title>Genome assembly of Hibiscus sabdariffa L. provides insights into metabolisms of medicinal natural products.</title>
        <authorList>
            <person name="Kim T."/>
        </authorList>
    </citation>
    <scope>NUCLEOTIDE SEQUENCE [LARGE SCALE GENOMIC DNA]</scope>
    <source>
        <strain evidence="2">TK-2024</strain>
        <tissue evidence="2">Old leaves</tissue>
    </source>
</reference>
<dbReference type="Proteomes" id="UP001472677">
    <property type="component" value="Unassembled WGS sequence"/>
</dbReference>
<gene>
    <name evidence="2" type="ORF">V6N12_028635</name>
</gene>
<keyword evidence="3" id="KW-1185">Reference proteome</keyword>
<feature type="region of interest" description="Disordered" evidence="1">
    <location>
        <begin position="72"/>
        <end position="94"/>
    </location>
</feature>